<organism evidence="2 3">
    <name type="scientific">Nannocystis punicea</name>
    <dbReference type="NCBI Taxonomy" id="2995304"/>
    <lineage>
        <taxon>Bacteria</taxon>
        <taxon>Pseudomonadati</taxon>
        <taxon>Myxococcota</taxon>
        <taxon>Polyangia</taxon>
        <taxon>Nannocystales</taxon>
        <taxon>Nannocystaceae</taxon>
        <taxon>Nannocystis</taxon>
    </lineage>
</organism>
<proteinExistence type="predicted"/>
<accession>A0ABY7H4B8</accession>
<protein>
    <submittedName>
        <fullName evidence="2">Uncharacterized protein</fullName>
    </submittedName>
</protein>
<evidence type="ECO:0000313" key="3">
    <source>
        <dbReference type="Proteomes" id="UP001164459"/>
    </source>
</evidence>
<dbReference type="EMBL" id="CP114040">
    <property type="protein sequence ID" value="WAS94109.1"/>
    <property type="molecule type" value="Genomic_DNA"/>
</dbReference>
<sequence>MVLAFAACNEKEPATSATEGTTNGTTTEPATTTETPATSTTTTTGETTTTTTGTATEAIPTTGPTPTTSTTAEETTATTTTETATTTTTTTTGETETEGTTTMMVIPSTGPYESCSVANNVECDGNAACVDETSTSGKVKGSFCAPKCMGQGMCPEPEGLGPGVQSVCAFDTDMDQQADICALLCVIANDNCPEGSMCEDIGIPEMQMMKFGVCTYPPG</sequence>
<keyword evidence="3" id="KW-1185">Reference proteome</keyword>
<reference evidence="2" key="1">
    <citation type="submission" date="2022-11" db="EMBL/GenBank/DDBJ databases">
        <title>Minimal conservation of predation-associated metabolite biosynthetic gene clusters underscores biosynthetic potential of Myxococcota including descriptions for ten novel species: Archangium lansinium sp. nov., Myxococcus landrumus sp. nov., Nannocystis bai.</title>
        <authorList>
            <person name="Ahearne A."/>
            <person name="Stevens C."/>
            <person name="Dowd S."/>
        </authorList>
    </citation>
    <scope>NUCLEOTIDE SEQUENCE</scope>
    <source>
        <strain evidence="2">Fl3</strain>
    </source>
</reference>
<name>A0ABY7H4B8_9BACT</name>
<dbReference type="Proteomes" id="UP001164459">
    <property type="component" value="Chromosome"/>
</dbReference>
<feature type="compositionally biased region" description="Low complexity" evidence="1">
    <location>
        <begin position="14"/>
        <end position="101"/>
    </location>
</feature>
<gene>
    <name evidence="2" type="ORF">O0S08_48930</name>
</gene>
<feature type="region of interest" description="Disordered" evidence="1">
    <location>
        <begin position="1"/>
        <end position="101"/>
    </location>
</feature>
<evidence type="ECO:0000313" key="2">
    <source>
        <dbReference type="EMBL" id="WAS94109.1"/>
    </source>
</evidence>
<dbReference type="RefSeq" id="WP_269036446.1">
    <property type="nucleotide sequence ID" value="NZ_CP114040.1"/>
</dbReference>
<evidence type="ECO:0000256" key="1">
    <source>
        <dbReference type="SAM" id="MobiDB-lite"/>
    </source>
</evidence>